<organism evidence="3 4">
    <name type="scientific">Petrolisthes cinctipes</name>
    <name type="common">Flat porcelain crab</name>
    <dbReference type="NCBI Taxonomy" id="88211"/>
    <lineage>
        <taxon>Eukaryota</taxon>
        <taxon>Metazoa</taxon>
        <taxon>Ecdysozoa</taxon>
        <taxon>Arthropoda</taxon>
        <taxon>Crustacea</taxon>
        <taxon>Multicrustacea</taxon>
        <taxon>Malacostraca</taxon>
        <taxon>Eumalacostraca</taxon>
        <taxon>Eucarida</taxon>
        <taxon>Decapoda</taxon>
        <taxon>Pleocyemata</taxon>
        <taxon>Anomura</taxon>
        <taxon>Galatheoidea</taxon>
        <taxon>Porcellanidae</taxon>
        <taxon>Petrolisthes</taxon>
    </lineage>
</organism>
<evidence type="ECO:0000259" key="2">
    <source>
        <dbReference type="Pfam" id="PF24234"/>
    </source>
</evidence>
<evidence type="ECO:0000313" key="4">
    <source>
        <dbReference type="Proteomes" id="UP001286313"/>
    </source>
</evidence>
<dbReference type="AlphaFoldDB" id="A0AAE1KJJ9"/>
<keyword evidence="4" id="KW-1185">Reference proteome</keyword>
<dbReference type="InterPro" id="IPR047549">
    <property type="entry name" value="BICC1_KH-I_rpt1"/>
</dbReference>
<reference evidence="3" key="1">
    <citation type="submission" date="2023-10" db="EMBL/GenBank/DDBJ databases">
        <title>Genome assemblies of two species of porcelain crab, Petrolisthes cinctipes and Petrolisthes manimaculis (Anomura: Porcellanidae).</title>
        <authorList>
            <person name="Angst P."/>
        </authorList>
    </citation>
    <scope>NUCLEOTIDE SEQUENCE</scope>
    <source>
        <strain evidence="3">PB745_01</strain>
        <tissue evidence="3">Gill</tissue>
    </source>
</reference>
<proteinExistence type="predicted"/>
<protein>
    <recommendedName>
        <fullName evidence="2">BICC1 first type I KH domain-containing protein</fullName>
    </recommendedName>
</protein>
<sequence>MDNNNNNTTTTTTTNTNNNNNNRISRQQQQQHHQCEEVWDGFSEDGSLSRCNSWDGMPTFTVLGDGVVEEKFRVDRRKLETMIFGCPADPNDLETMKGLPVDDEGGLESADDFFQEIMEATNTEIKYPKFLKVGARNKRGK</sequence>
<gene>
    <name evidence="3" type="ORF">Pcinc_020729</name>
</gene>
<accession>A0AAE1KJJ9</accession>
<comment type="caution">
    <text evidence="3">The sequence shown here is derived from an EMBL/GenBank/DDBJ whole genome shotgun (WGS) entry which is preliminary data.</text>
</comment>
<dbReference type="Pfam" id="PF24234">
    <property type="entry name" value="KH_BICC1_1st"/>
    <property type="match status" value="1"/>
</dbReference>
<name>A0AAE1KJJ9_PETCI</name>
<evidence type="ECO:0000313" key="3">
    <source>
        <dbReference type="EMBL" id="KAK3874342.1"/>
    </source>
</evidence>
<dbReference type="Proteomes" id="UP001286313">
    <property type="component" value="Unassembled WGS sequence"/>
</dbReference>
<feature type="domain" description="BICC1 first type I KH" evidence="2">
    <location>
        <begin position="70"/>
        <end position="139"/>
    </location>
</feature>
<dbReference type="EMBL" id="JAWQEG010002108">
    <property type="protein sequence ID" value="KAK3874342.1"/>
    <property type="molecule type" value="Genomic_DNA"/>
</dbReference>
<evidence type="ECO:0000256" key="1">
    <source>
        <dbReference type="SAM" id="MobiDB-lite"/>
    </source>
</evidence>
<feature type="region of interest" description="Disordered" evidence="1">
    <location>
        <begin position="1"/>
        <end position="32"/>
    </location>
</feature>